<dbReference type="PANTHER" id="PTHR12011:SF475">
    <property type="entry name" value="LATROPHILIN CIRL"/>
    <property type="match status" value="1"/>
</dbReference>
<feature type="domain" description="G-protein coupled receptors family 2 profile 2" evidence="7">
    <location>
        <begin position="1"/>
        <end position="236"/>
    </location>
</feature>
<feature type="transmembrane region" description="Helical" evidence="6">
    <location>
        <begin position="140"/>
        <end position="161"/>
    </location>
</feature>
<dbReference type="Proteomes" id="UP000694941">
    <property type="component" value="Unplaced"/>
</dbReference>
<organism evidence="8 9">
    <name type="scientific">Limulus polyphemus</name>
    <name type="common">Atlantic horseshoe crab</name>
    <dbReference type="NCBI Taxonomy" id="6850"/>
    <lineage>
        <taxon>Eukaryota</taxon>
        <taxon>Metazoa</taxon>
        <taxon>Ecdysozoa</taxon>
        <taxon>Arthropoda</taxon>
        <taxon>Chelicerata</taxon>
        <taxon>Merostomata</taxon>
        <taxon>Xiphosura</taxon>
        <taxon>Limulidae</taxon>
        <taxon>Limulus</taxon>
    </lineage>
</organism>
<dbReference type="RefSeq" id="XP_013778247.2">
    <property type="nucleotide sequence ID" value="XM_013922793.2"/>
</dbReference>
<keyword evidence="4 6" id="KW-0472">Membrane</keyword>
<evidence type="ECO:0000256" key="3">
    <source>
        <dbReference type="ARBA" id="ARBA00022989"/>
    </source>
</evidence>
<accession>A0ABM1BAQ9</accession>
<gene>
    <name evidence="9" type="primary">LOC106462827</name>
</gene>
<sequence>MTGCVVCLLAVILTFGTTPFYFRNERPGLPTVIVNILIAVAANQIIILFGITATDDEVVCSSVALLLHYVHLVGSLWLICYVVHIYRQLWQLSERPWTILGYCLVSWLLPAGFVVSSYLINPKGYETNQYCWLTIQGGMGISFVLPMVFLLLLNTVFILASMKRFFALRSVTPKNEIDRIRFSLRTGMVILPYFFVNWFFSVLAFEDVFTTMFHYIFALTNSLQGILIFLFFCALNPKLQRACRETIRRRGKIRRMSSVRMKRSSFSTRHERESCRYNDSYPLLPDSSNEIHSIL</sequence>
<name>A0ABM1BAQ9_LIMPO</name>
<evidence type="ECO:0000313" key="9">
    <source>
        <dbReference type="RefSeq" id="XP_013778247.2"/>
    </source>
</evidence>
<evidence type="ECO:0000313" key="8">
    <source>
        <dbReference type="Proteomes" id="UP000694941"/>
    </source>
</evidence>
<evidence type="ECO:0000256" key="6">
    <source>
        <dbReference type="SAM" id="Phobius"/>
    </source>
</evidence>
<reference evidence="9" key="1">
    <citation type="submission" date="2025-08" db="UniProtKB">
        <authorList>
            <consortium name="RefSeq"/>
        </authorList>
    </citation>
    <scope>IDENTIFICATION</scope>
    <source>
        <tissue evidence="9">Muscle</tissue>
    </source>
</reference>
<evidence type="ECO:0000256" key="2">
    <source>
        <dbReference type="ARBA" id="ARBA00022692"/>
    </source>
</evidence>
<protein>
    <submittedName>
        <fullName evidence="9">Latrophilin-like protein 1</fullName>
    </submittedName>
</protein>
<feature type="transmembrane region" description="Helical" evidence="6">
    <location>
        <begin position="99"/>
        <end position="120"/>
    </location>
</feature>
<dbReference type="InterPro" id="IPR000832">
    <property type="entry name" value="GPCR_2_secretin-like"/>
</dbReference>
<feature type="transmembrane region" description="Helical" evidence="6">
    <location>
        <begin position="34"/>
        <end position="54"/>
    </location>
</feature>
<evidence type="ECO:0000256" key="1">
    <source>
        <dbReference type="ARBA" id="ARBA00004141"/>
    </source>
</evidence>
<feature type="transmembrane region" description="Helical" evidence="6">
    <location>
        <begin position="6"/>
        <end position="22"/>
    </location>
</feature>
<dbReference type="GeneID" id="106462827"/>
<comment type="subcellular location">
    <subcellularLocation>
        <location evidence="1">Membrane</location>
        <topology evidence="1">Multi-pass membrane protein</topology>
    </subcellularLocation>
</comment>
<keyword evidence="2 6" id="KW-0812">Transmembrane</keyword>
<evidence type="ECO:0000256" key="5">
    <source>
        <dbReference type="ARBA" id="ARBA00023180"/>
    </source>
</evidence>
<evidence type="ECO:0000259" key="7">
    <source>
        <dbReference type="PROSITE" id="PS50261"/>
    </source>
</evidence>
<feature type="transmembrane region" description="Helical" evidence="6">
    <location>
        <begin position="66"/>
        <end position="87"/>
    </location>
</feature>
<dbReference type="PANTHER" id="PTHR12011">
    <property type="entry name" value="ADHESION G-PROTEIN COUPLED RECEPTOR"/>
    <property type="match status" value="1"/>
</dbReference>
<keyword evidence="5" id="KW-0325">Glycoprotein</keyword>
<feature type="transmembrane region" description="Helical" evidence="6">
    <location>
        <begin position="182"/>
        <end position="200"/>
    </location>
</feature>
<keyword evidence="3 6" id="KW-1133">Transmembrane helix</keyword>
<feature type="transmembrane region" description="Helical" evidence="6">
    <location>
        <begin position="212"/>
        <end position="235"/>
    </location>
</feature>
<keyword evidence="8" id="KW-1185">Reference proteome</keyword>
<evidence type="ECO:0000256" key="4">
    <source>
        <dbReference type="ARBA" id="ARBA00023136"/>
    </source>
</evidence>
<proteinExistence type="predicted"/>
<dbReference type="InterPro" id="IPR017981">
    <property type="entry name" value="GPCR_2-like_7TM"/>
</dbReference>
<dbReference type="PROSITE" id="PS50261">
    <property type="entry name" value="G_PROTEIN_RECEP_F2_4"/>
    <property type="match status" value="1"/>
</dbReference>
<dbReference type="Gene3D" id="1.20.1070.10">
    <property type="entry name" value="Rhodopsin 7-helix transmembrane proteins"/>
    <property type="match status" value="1"/>
</dbReference>
<dbReference type="Pfam" id="PF00002">
    <property type="entry name" value="7tm_2"/>
    <property type="match status" value="1"/>
</dbReference>